<dbReference type="EMBL" id="CM034405">
    <property type="protein sequence ID" value="KAJ0173607.1"/>
    <property type="molecule type" value="Genomic_DNA"/>
</dbReference>
<accession>A0ACC1CQV3</accession>
<dbReference type="Proteomes" id="UP000824533">
    <property type="component" value="Linkage Group LG19"/>
</dbReference>
<comment type="caution">
    <text evidence="1">The sequence shown here is derived from an EMBL/GenBank/DDBJ whole genome shotgun (WGS) entry which is preliminary data.</text>
</comment>
<keyword evidence="2" id="KW-1185">Reference proteome</keyword>
<sequence>MLLFYVILLSAYSAVQASVIFEDCGSAYELTAVNIDGCGRRLPCYVTLGENVPVNLEFHAGFLSRKLDQDVVISINYLNLKTHVTPELCEIVDCPVKINAVTSFSSIMSVPANIALNQRGYLRWRIYNEENLLVLCYSVLVQTQSPLQKLLRISDRNQSQ</sequence>
<name>A0ACC1CQV3_9NEOP</name>
<proteinExistence type="predicted"/>
<reference evidence="1 2" key="1">
    <citation type="journal article" date="2021" name="Front. Genet.">
        <title>Chromosome-Level Genome Assembly Reveals Significant Gene Expansion in the Toll and IMD Signaling Pathways of Dendrolimus kikuchii.</title>
        <authorList>
            <person name="Zhou J."/>
            <person name="Wu P."/>
            <person name="Xiong Z."/>
            <person name="Liu N."/>
            <person name="Zhao N."/>
            <person name="Ji M."/>
            <person name="Qiu Y."/>
            <person name="Yang B."/>
        </authorList>
    </citation>
    <scope>NUCLEOTIDE SEQUENCE [LARGE SCALE GENOMIC DNA]</scope>
    <source>
        <strain evidence="1">Ann1</strain>
    </source>
</reference>
<evidence type="ECO:0000313" key="1">
    <source>
        <dbReference type="EMBL" id="KAJ0173607.1"/>
    </source>
</evidence>
<gene>
    <name evidence="1" type="ORF">K1T71_010756</name>
</gene>
<organism evidence="1 2">
    <name type="scientific">Dendrolimus kikuchii</name>
    <dbReference type="NCBI Taxonomy" id="765133"/>
    <lineage>
        <taxon>Eukaryota</taxon>
        <taxon>Metazoa</taxon>
        <taxon>Ecdysozoa</taxon>
        <taxon>Arthropoda</taxon>
        <taxon>Hexapoda</taxon>
        <taxon>Insecta</taxon>
        <taxon>Pterygota</taxon>
        <taxon>Neoptera</taxon>
        <taxon>Endopterygota</taxon>
        <taxon>Lepidoptera</taxon>
        <taxon>Glossata</taxon>
        <taxon>Ditrysia</taxon>
        <taxon>Bombycoidea</taxon>
        <taxon>Lasiocampidae</taxon>
        <taxon>Dendrolimus</taxon>
    </lineage>
</organism>
<evidence type="ECO:0000313" key="2">
    <source>
        <dbReference type="Proteomes" id="UP000824533"/>
    </source>
</evidence>
<protein>
    <submittedName>
        <fullName evidence="1">Uncharacterized protein</fullName>
    </submittedName>
</protein>